<feature type="domain" description="25S rRNA (uridine-N(3))-methyltransferase BMT5-like" evidence="2">
    <location>
        <begin position="61"/>
        <end position="234"/>
    </location>
</feature>
<sequence>MGNKKLKDTLQLKLRQPPIHNQKHHPHPQQHAKPAKPTQTRHHHQPRRPPVMPFVEWDTILFVGEGNFSFAHAVLEKLHAACDVTATSYDSEHTVREKYPDAATHIDAIRDLGGDVQWSVDATALEKWKAGRTKRFSKIVFNFPHVGAGLKDKLRNIDANQSLIHAFLLSACTLLAPHPTASPPTPGEILITLKTGDPYDLWDVKAQARRTGVLACARSFEFVPSLYPEYSHRRTIGYAQGRSADANEEIVRRAPPRTWAFVVDLDLAKGTGKRKAGARGGAAAADDKDSAPGKRKKKRRGDDSESDD</sequence>
<dbReference type="Proteomes" id="UP001212152">
    <property type="component" value="Unassembled WGS sequence"/>
</dbReference>
<evidence type="ECO:0000259" key="2">
    <source>
        <dbReference type="Pfam" id="PF10354"/>
    </source>
</evidence>
<evidence type="ECO:0000256" key="1">
    <source>
        <dbReference type="SAM" id="MobiDB-lite"/>
    </source>
</evidence>
<evidence type="ECO:0000313" key="3">
    <source>
        <dbReference type="EMBL" id="KAJ3175314.1"/>
    </source>
</evidence>
<dbReference type="GO" id="GO:0070475">
    <property type="term" value="P:rRNA base methylation"/>
    <property type="evidence" value="ECO:0007669"/>
    <property type="project" value="InterPro"/>
</dbReference>
<dbReference type="InterPro" id="IPR019446">
    <property type="entry name" value="BMT5-like"/>
</dbReference>
<feature type="region of interest" description="Disordered" evidence="1">
    <location>
        <begin position="270"/>
        <end position="308"/>
    </location>
</feature>
<protein>
    <recommendedName>
        <fullName evidence="2">25S rRNA (uridine-N(3))-methyltransferase BMT5-like domain-containing protein</fullName>
    </recommendedName>
</protein>
<proteinExistence type="predicted"/>
<gene>
    <name evidence="3" type="ORF">HDU87_006264</name>
</gene>
<dbReference type="EMBL" id="JADGJQ010000053">
    <property type="protein sequence ID" value="KAJ3175314.1"/>
    <property type="molecule type" value="Genomic_DNA"/>
</dbReference>
<dbReference type="Pfam" id="PF10354">
    <property type="entry name" value="BMT5-like"/>
    <property type="match status" value="1"/>
</dbReference>
<keyword evidence="4" id="KW-1185">Reference proteome</keyword>
<dbReference type="AlphaFoldDB" id="A0AAD5TH73"/>
<dbReference type="GO" id="GO:0005737">
    <property type="term" value="C:cytoplasm"/>
    <property type="evidence" value="ECO:0007669"/>
    <property type="project" value="TreeGrafter"/>
</dbReference>
<comment type="caution">
    <text evidence="3">The sequence shown here is derived from an EMBL/GenBank/DDBJ whole genome shotgun (WGS) entry which is preliminary data.</text>
</comment>
<dbReference type="PANTHER" id="PTHR11538:SF26">
    <property type="entry name" value="FERREDOXIN-FOLD ANTICODON-BINDING DOMAIN-CONTAINING PROTEIN 1"/>
    <property type="match status" value="1"/>
</dbReference>
<name>A0AAD5TH73_9FUNG</name>
<reference evidence="3" key="1">
    <citation type="submission" date="2020-05" db="EMBL/GenBank/DDBJ databases">
        <title>Phylogenomic resolution of chytrid fungi.</title>
        <authorList>
            <person name="Stajich J.E."/>
            <person name="Amses K."/>
            <person name="Simmons R."/>
            <person name="Seto K."/>
            <person name="Myers J."/>
            <person name="Bonds A."/>
            <person name="Quandt C.A."/>
            <person name="Barry K."/>
            <person name="Liu P."/>
            <person name="Grigoriev I."/>
            <person name="Longcore J.E."/>
            <person name="James T.Y."/>
        </authorList>
    </citation>
    <scope>NUCLEOTIDE SEQUENCE</scope>
    <source>
        <strain evidence="3">JEL0379</strain>
    </source>
</reference>
<feature type="compositionally biased region" description="Basic residues" evidence="1">
    <location>
        <begin position="21"/>
        <end position="47"/>
    </location>
</feature>
<dbReference type="GO" id="GO:0070042">
    <property type="term" value="F:rRNA (uridine-N3-)-methyltransferase activity"/>
    <property type="evidence" value="ECO:0007669"/>
    <property type="project" value="InterPro"/>
</dbReference>
<organism evidence="3 4">
    <name type="scientific">Geranomyces variabilis</name>
    <dbReference type="NCBI Taxonomy" id="109894"/>
    <lineage>
        <taxon>Eukaryota</taxon>
        <taxon>Fungi</taxon>
        <taxon>Fungi incertae sedis</taxon>
        <taxon>Chytridiomycota</taxon>
        <taxon>Chytridiomycota incertae sedis</taxon>
        <taxon>Chytridiomycetes</taxon>
        <taxon>Spizellomycetales</taxon>
        <taxon>Powellomycetaceae</taxon>
        <taxon>Geranomyces</taxon>
    </lineage>
</organism>
<dbReference type="PANTHER" id="PTHR11538">
    <property type="entry name" value="PHENYLALANYL-TRNA SYNTHETASE"/>
    <property type="match status" value="1"/>
</dbReference>
<accession>A0AAD5TH73</accession>
<evidence type="ECO:0000313" key="4">
    <source>
        <dbReference type="Proteomes" id="UP001212152"/>
    </source>
</evidence>
<feature type="region of interest" description="Disordered" evidence="1">
    <location>
        <begin position="19"/>
        <end position="51"/>
    </location>
</feature>